<proteinExistence type="predicted"/>
<dbReference type="Proteomes" id="UP000712281">
    <property type="component" value="Unassembled WGS sequence"/>
</dbReference>
<organism evidence="1 2">
    <name type="scientific">Brassica cretica</name>
    <name type="common">Mustard</name>
    <dbReference type="NCBI Taxonomy" id="69181"/>
    <lineage>
        <taxon>Eukaryota</taxon>
        <taxon>Viridiplantae</taxon>
        <taxon>Streptophyta</taxon>
        <taxon>Embryophyta</taxon>
        <taxon>Tracheophyta</taxon>
        <taxon>Spermatophyta</taxon>
        <taxon>Magnoliopsida</taxon>
        <taxon>eudicotyledons</taxon>
        <taxon>Gunneridae</taxon>
        <taxon>Pentapetalae</taxon>
        <taxon>rosids</taxon>
        <taxon>malvids</taxon>
        <taxon>Brassicales</taxon>
        <taxon>Brassicaceae</taxon>
        <taxon>Brassiceae</taxon>
        <taxon>Brassica</taxon>
    </lineage>
</organism>
<gene>
    <name evidence="1" type="ORF">F2Q68_00043470</name>
</gene>
<protein>
    <submittedName>
        <fullName evidence="1">Uncharacterized protein</fullName>
    </submittedName>
</protein>
<evidence type="ECO:0000313" key="1">
    <source>
        <dbReference type="EMBL" id="KAF2609414.1"/>
    </source>
</evidence>
<dbReference type="AlphaFoldDB" id="A0A8S9LPG7"/>
<accession>A0A8S9LPG7</accession>
<evidence type="ECO:0000313" key="2">
    <source>
        <dbReference type="Proteomes" id="UP000712281"/>
    </source>
</evidence>
<name>A0A8S9LPG7_BRACR</name>
<comment type="caution">
    <text evidence="1">The sequence shown here is derived from an EMBL/GenBank/DDBJ whole genome shotgun (WGS) entry which is preliminary data.</text>
</comment>
<sequence>MSLSSLYFIWLCDGGRVERCWKLSVYRGLVSRLRFRILACEARVGRETLSSMADYPVYNSVSLFVSSHHVSAMGVLAARRRPGLGSPSRAKASFGRSFESIGLRSARILGTEALELLIMSTLQPAVLRLQFACWLLVVASLQPASLMSVENASLKRSSEISYSSDDTRRTGIRGNEVILTLQVVIIVG</sequence>
<dbReference type="EMBL" id="QGKW02000276">
    <property type="protein sequence ID" value="KAF2609414.1"/>
    <property type="molecule type" value="Genomic_DNA"/>
</dbReference>
<reference evidence="1" key="1">
    <citation type="submission" date="2019-12" db="EMBL/GenBank/DDBJ databases">
        <title>Genome sequencing and annotation of Brassica cretica.</title>
        <authorList>
            <person name="Studholme D.J."/>
            <person name="Sarris P.F."/>
        </authorList>
    </citation>
    <scope>NUCLEOTIDE SEQUENCE</scope>
    <source>
        <strain evidence="1">PFS-001/15</strain>
        <tissue evidence="1">Leaf</tissue>
    </source>
</reference>